<dbReference type="PANTHER" id="PTHR32015:SF1">
    <property type="entry name" value="LIPASE"/>
    <property type="match status" value="1"/>
</dbReference>
<proteinExistence type="predicted"/>
<protein>
    <submittedName>
        <fullName evidence="1">Alpha/beta fold hydrolase</fullName>
    </submittedName>
</protein>
<keyword evidence="2" id="KW-1185">Reference proteome</keyword>
<dbReference type="GO" id="GO:0016042">
    <property type="term" value="P:lipid catabolic process"/>
    <property type="evidence" value="ECO:0007669"/>
    <property type="project" value="InterPro"/>
</dbReference>
<evidence type="ECO:0000313" key="2">
    <source>
        <dbReference type="Proteomes" id="UP000322244"/>
    </source>
</evidence>
<dbReference type="Gene3D" id="3.40.50.1820">
    <property type="entry name" value="alpha/beta hydrolase"/>
    <property type="match status" value="1"/>
</dbReference>
<dbReference type="GO" id="GO:0016298">
    <property type="term" value="F:lipase activity"/>
    <property type="evidence" value="ECO:0007669"/>
    <property type="project" value="TreeGrafter"/>
</dbReference>
<dbReference type="Pfam" id="PF01674">
    <property type="entry name" value="Lipase_2"/>
    <property type="match status" value="1"/>
</dbReference>
<dbReference type="InterPro" id="IPR002918">
    <property type="entry name" value="Lipase_EstA/Esterase_EstB"/>
</dbReference>
<name>A0A5A7SFS5_9NOCA</name>
<dbReference type="PANTHER" id="PTHR32015">
    <property type="entry name" value="FASTING INDUCED LIPASE"/>
    <property type="match status" value="1"/>
</dbReference>
<dbReference type="Proteomes" id="UP000322244">
    <property type="component" value="Unassembled WGS sequence"/>
</dbReference>
<dbReference type="InterPro" id="IPR029058">
    <property type="entry name" value="AB_hydrolase_fold"/>
</dbReference>
<organism evidence="1 2">
    <name type="scientific">Antrihabitans cavernicola</name>
    <dbReference type="NCBI Taxonomy" id="2495913"/>
    <lineage>
        <taxon>Bacteria</taxon>
        <taxon>Bacillati</taxon>
        <taxon>Actinomycetota</taxon>
        <taxon>Actinomycetes</taxon>
        <taxon>Mycobacteriales</taxon>
        <taxon>Nocardiaceae</taxon>
        <taxon>Antrihabitans</taxon>
    </lineage>
</organism>
<dbReference type="EMBL" id="VLNY01000003">
    <property type="protein sequence ID" value="KAA0023527.1"/>
    <property type="molecule type" value="Genomic_DNA"/>
</dbReference>
<accession>A0A5A7SFS5</accession>
<dbReference type="SUPFAM" id="SSF53474">
    <property type="entry name" value="alpha/beta-Hydrolases"/>
    <property type="match status" value="1"/>
</dbReference>
<sequence>MPGLSSSFRDRLATPARLIATAAVVLALPLALAPNVVADPLGGVPDPPGTISTVPTGVGPAQPTHGAAATFANHNPESAPLGSNNFGCRPTAEHPRPVVLAHGSDSTSYSDWSALSPRLAAQGFCVFALNYGGKPGAPSFGTENIEASGVQFTEFVDRVLVSTGATKIDIVGYSQGATLTRYYINRLGGAPKVANWVGLASPTYGGILYGLVPVLQSIPGGTLAATNIGIVSPAVMEQMQGSRFITALNAGGDTVPGVRYTTIGSRVDEMIQPFENIALHGAGATNLVVQDLCPINLSGHFNMPYDPFTLQLLMNTLDPTHAQVPRCEVVPLGTGIPEVIWAAHS</sequence>
<gene>
    <name evidence="1" type="ORF">FOY51_09020</name>
</gene>
<dbReference type="OrthoDB" id="8871309at2"/>
<comment type="caution">
    <text evidence="1">The sequence shown here is derived from an EMBL/GenBank/DDBJ whole genome shotgun (WGS) entry which is preliminary data.</text>
</comment>
<dbReference type="RefSeq" id="WP_149429873.1">
    <property type="nucleotide sequence ID" value="NZ_VLNY01000003.1"/>
</dbReference>
<evidence type="ECO:0000313" key="1">
    <source>
        <dbReference type="EMBL" id="KAA0023527.1"/>
    </source>
</evidence>
<reference evidence="1 2" key="1">
    <citation type="submission" date="2019-07" db="EMBL/GenBank/DDBJ databases">
        <title>Rhodococcus cavernicolus sp. nov., isolated from a cave.</title>
        <authorList>
            <person name="Lee S.D."/>
        </authorList>
    </citation>
    <scope>NUCLEOTIDE SEQUENCE [LARGE SCALE GENOMIC DNA]</scope>
    <source>
        <strain evidence="1 2">C1-24</strain>
    </source>
</reference>
<keyword evidence="1" id="KW-0378">Hydrolase</keyword>
<dbReference type="AlphaFoldDB" id="A0A5A7SFS5"/>